<keyword evidence="1" id="KW-0812">Transmembrane</keyword>
<evidence type="ECO:0000313" key="3">
    <source>
        <dbReference type="Proteomes" id="UP000242457"/>
    </source>
</evidence>
<dbReference type="STRING" id="94128.A0A2A3E2E3"/>
<name>A0A2A3E2E3_APICC</name>
<keyword evidence="1" id="KW-1133">Transmembrane helix</keyword>
<gene>
    <name evidence="2" type="ORF">APICC_09991</name>
</gene>
<proteinExistence type="predicted"/>
<keyword evidence="3" id="KW-1185">Reference proteome</keyword>
<feature type="transmembrane region" description="Helical" evidence="1">
    <location>
        <begin position="52"/>
        <end position="71"/>
    </location>
</feature>
<accession>A0A2A3E2E3</accession>
<dbReference type="Proteomes" id="UP000242457">
    <property type="component" value="Unassembled WGS sequence"/>
</dbReference>
<keyword evidence="1" id="KW-0472">Membrane</keyword>
<evidence type="ECO:0000313" key="2">
    <source>
        <dbReference type="EMBL" id="PBC25309.1"/>
    </source>
</evidence>
<dbReference type="EMBL" id="KZ288473">
    <property type="protein sequence ID" value="PBC25309.1"/>
    <property type="molecule type" value="Genomic_DNA"/>
</dbReference>
<sequence>MGSVVGSNVNISNVTTKRMDSTTFRPEATSTLSEREQLKIEFYKTYDVMTGVRIAATLGGFFGLMILLLVYKSRCKSSKQLEDPRLTAAAAAAVAEAEAEERALAAALEAIARLPPRPDRGPRRSLCVEVSLLIKRINNNYL</sequence>
<dbReference type="OrthoDB" id="8189004at2759"/>
<evidence type="ECO:0000256" key="1">
    <source>
        <dbReference type="SAM" id="Phobius"/>
    </source>
</evidence>
<dbReference type="AlphaFoldDB" id="A0A2A3E2E3"/>
<protein>
    <submittedName>
        <fullName evidence="2">Uncharacterized protein</fullName>
    </submittedName>
</protein>
<reference evidence="2 3" key="1">
    <citation type="submission" date="2014-07" db="EMBL/GenBank/DDBJ databases">
        <title>Genomic and transcriptomic analysis on Apis cerana provide comprehensive insights into honey bee biology.</title>
        <authorList>
            <person name="Diao Q."/>
            <person name="Sun L."/>
            <person name="Zheng H."/>
            <person name="Zheng H."/>
            <person name="Xu S."/>
            <person name="Wang S."/>
            <person name="Zeng Z."/>
            <person name="Hu F."/>
            <person name="Su S."/>
            <person name="Wu J."/>
        </authorList>
    </citation>
    <scope>NUCLEOTIDE SEQUENCE [LARGE SCALE GENOMIC DNA]</scope>
    <source>
        <tissue evidence="2">Pupae without intestine</tissue>
    </source>
</reference>
<organism evidence="2 3">
    <name type="scientific">Apis cerana cerana</name>
    <name type="common">Oriental honeybee</name>
    <dbReference type="NCBI Taxonomy" id="94128"/>
    <lineage>
        <taxon>Eukaryota</taxon>
        <taxon>Metazoa</taxon>
        <taxon>Ecdysozoa</taxon>
        <taxon>Arthropoda</taxon>
        <taxon>Hexapoda</taxon>
        <taxon>Insecta</taxon>
        <taxon>Pterygota</taxon>
        <taxon>Neoptera</taxon>
        <taxon>Endopterygota</taxon>
        <taxon>Hymenoptera</taxon>
        <taxon>Apocrita</taxon>
        <taxon>Aculeata</taxon>
        <taxon>Apoidea</taxon>
        <taxon>Anthophila</taxon>
        <taxon>Apidae</taxon>
        <taxon>Apis</taxon>
    </lineage>
</organism>